<dbReference type="Pfam" id="PF03446">
    <property type="entry name" value="NAD_binding_2"/>
    <property type="match status" value="1"/>
</dbReference>
<evidence type="ECO:0000259" key="4">
    <source>
        <dbReference type="Pfam" id="PF03446"/>
    </source>
</evidence>
<dbReference type="InterPro" id="IPR015815">
    <property type="entry name" value="HIBADH-related"/>
</dbReference>
<dbReference type="SUPFAM" id="SSF51735">
    <property type="entry name" value="NAD(P)-binding Rossmann-fold domains"/>
    <property type="match status" value="1"/>
</dbReference>
<dbReference type="EMBL" id="JBHSQI010000009">
    <property type="protein sequence ID" value="MFC6154775.1"/>
    <property type="molecule type" value="Genomic_DNA"/>
</dbReference>
<dbReference type="Pfam" id="PF14833">
    <property type="entry name" value="NAD_binding_11"/>
    <property type="match status" value="1"/>
</dbReference>
<dbReference type="EC" id="1.1.-.-" evidence="6"/>
<proteinExistence type="inferred from homology"/>
<evidence type="ECO:0000313" key="7">
    <source>
        <dbReference type="Proteomes" id="UP001596098"/>
    </source>
</evidence>
<evidence type="ECO:0000313" key="6">
    <source>
        <dbReference type="EMBL" id="MFC6154775.1"/>
    </source>
</evidence>
<comment type="similarity">
    <text evidence="1">Belongs to the HIBADH-related family.</text>
</comment>
<evidence type="ECO:0000259" key="5">
    <source>
        <dbReference type="Pfam" id="PF14833"/>
    </source>
</evidence>
<dbReference type="InterPro" id="IPR036291">
    <property type="entry name" value="NAD(P)-bd_dom_sf"/>
</dbReference>
<organism evidence="6 7">
    <name type="scientific">Nocardioides yefusunii</name>
    <dbReference type="NCBI Taxonomy" id="2500546"/>
    <lineage>
        <taxon>Bacteria</taxon>
        <taxon>Bacillati</taxon>
        <taxon>Actinomycetota</taxon>
        <taxon>Actinomycetes</taxon>
        <taxon>Propionibacteriales</taxon>
        <taxon>Nocardioidaceae</taxon>
        <taxon>Nocardioides</taxon>
    </lineage>
</organism>
<gene>
    <name evidence="6" type="ORF">ACFPWU_13985</name>
</gene>
<accession>A0ABW1R3U5</accession>
<feature type="domain" description="3-hydroxyisobutyrate dehydrogenase-like NAD-binding" evidence="5">
    <location>
        <begin position="180"/>
        <end position="296"/>
    </location>
</feature>
<comment type="caution">
    <text evidence="6">The sequence shown here is derived from an EMBL/GenBank/DDBJ whole genome shotgun (WGS) entry which is preliminary data.</text>
</comment>
<name>A0ABW1R3U5_9ACTN</name>
<dbReference type="InterPro" id="IPR008927">
    <property type="entry name" value="6-PGluconate_DH-like_C_sf"/>
</dbReference>
<dbReference type="InterPro" id="IPR006115">
    <property type="entry name" value="6PGDH_NADP-bd"/>
</dbReference>
<dbReference type="SUPFAM" id="SSF48179">
    <property type="entry name" value="6-phosphogluconate dehydrogenase C-terminal domain-like"/>
    <property type="match status" value="1"/>
</dbReference>
<dbReference type="Gene3D" id="3.40.50.720">
    <property type="entry name" value="NAD(P)-binding Rossmann-like Domain"/>
    <property type="match status" value="1"/>
</dbReference>
<evidence type="ECO:0000256" key="3">
    <source>
        <dbReference type="ARBA" id="ARBA00023027"/>
    </source>
</evidence>
<feature type="domain" description="6-phosphogluconate dehydrogenase NADP-binding" evidence="4">
    <location>
        <begin position="17"/>
        <end position="170"/>
    </location>
</feature>
<dbReference type="Proteomes" id="UP001596098">
    <property type="component" value="Unassembled WGS sequence"/>
</dbReference>
<dbReference type="PIRSF" id="PIRSF000103">
    <property type="entry name" value="HIBADH"/>
    <property type="match status" value="1"/>
</dbReference>
<dbReference type="PANTHER" id="PTHR43580">
    <property type="entry name" value="OXIDOREDUCTASE GLYR1-RELATED"/>
    <property type="match status" value="1"/>
</dbReference>
<keyword evidence="3" id="KW-0520">NAD</keyword>
<dbReference type="Gene3D" id="1.10.1040.10">
    <property type="entry name" value="N-(1-d-carboxylethyl)-l-norvaline Dehydrogenase, domain 2"/>
    <property type="match status" value="1"/>
</dbReference>
<dbReference type="InterPro" id="IPR013328">
    <property type="entry name" value="6PGD_dom2"/>
</dbReference>
<dbReference type="PANTHER" id="PTHR43580:SF2">
    <property type="entry name" value="CYTOKINE-LIKE NUCLEAR FACTOR N-PAC"/>
    <property type="match status" value="1"/>
</dbReference>
<dbReference type="InterPro" id="IPR029154">
    <property type="entry name" value="HIBADH-like_NADP-bd"/>
</dbReference>
<reference evidence="7" key="1">
    <citation type="journal article" date="2019" name="Int. J. Syst. Evol. Microbiol.">
        <title>The Global Catalogue of Microorganisms (GCM) 10K type strain sequencing project: providing services to taxonomists for standard genome sequencing and annotation.</title>
        <authorList>
            <consortium name="The Broad Institute Genomics Platform"/>
            <consortium name="The Broad Institute Genome Sequencing Center for Infectious Disease"/>
            <person name="Wu L."/>
            <person name="Ma J."/>
        </authorList>
    </citation>
    <scope>NUCLEOTIDE SEQUENCE [LARGE SCALE GENOMIC DNA]</scope>
    <source>
        <strain evidence="7">DFY28</strain>
    </source>
</reference>
<evidence type="ECO:0000256" key="2">
    <source>
        <dbReference type="ARBA" id="ARBA00023002"/>
    </source>
</evidence>
<dbReference type="RefSeq" id="WP_277745800.1">
    <property type="nucleotide sequence ID" value="NZ_CP034929.1"/>
</dbReference>
<sequence>MNRLERFNSSEGLMGHLAVIGLGAMGRAIARNLVEAGHDVVVWNRSPGPVAALEALGATPAATLADALATPVVLSVLSDDAAVADLFLDSGALASATPGAIHANLATVSPELAARAARAHRDHGLEYVSAPVFGRVPVAEAGALTVMAAGSRTALTALEPYFAVIGNRTWRMGDDPAVANVSKILGNYLVASAIQALSEAVAVGESAGLDPQQLVDLLTSTLFPGPVYSGYGSMIASRSYLPAGFTTTLGAKDVHLALDTASSLGIDLPLGEVLGDVFARALAAGHADQDWASVADLMPRRA</sequence>
<dbReference type="InterPro" id="IPR051265">
    <property type="entry name" value="HIBADH-related_NP60_sf"/>
</dbReference>
<keyword evidence="2 6" id="KW-0560">Oxidoreductase</keyword>
<protein>
    <submittedName>
        <fullName evidence="6">NAD(P)-dependent oxidoreductase</fullName>
        <ecNumber evidence="6">1.1.-.-</ecNumber>
    </submittedName>
</protein>
<dbReference type="GO" id="GO:0016491">
    <property type="term" value="F:oxidoreductase activity"/>
    <property type="evidence" value="ECO:0007669"/>
    <property type="project" value="UniProtKB-KW"/>
</dbReference>
<keyword evidence="7" id="KW-1185">Reference proteome</keyword>
<evidence type="ECO:0000256" key="1">
    <source>
        <dbReference type="ARBA" id="ARBA00009080"/>
    </source>
</evidence>